<name>A0A8J9V5I4_9NEOP</name>
<gene>
    <name evidence="1" type="ORF">BINO364_LOCUS11196</name>
</gene>
<organism evidence="1 2">
    <name type="scientific">Brenthis ino</name>
    <name type="common">lesser marbled fritillary</name>
    <dbReference type="NCBI Taxonomy" id="405034"/>
    <lineage>
        <taxon>Eukaryota</taxon>
        <taxon>Metazoa</taxon>
        <taxon>Ecdysozoa</taxon>
        <taxon>Arthropoda</taxon>
        <taxon>Hexapoda</taxon>
        <taxon>Insecta</taxon>
        <taxon>Pterygota</taxon>
        <taxon>Neoptera</taxon>
        <taxon>Endopterygota</taxon>
        <taxon>Lepidoptera</taxon>
        <taxon>Glossata</taxon>
        <taxon>Ditrysia</taxon>
        <taxon>Papilionoidea</taxon>
        <taxon>Nymphalidae</taxon>
        <taxon>Heliconiinae</taxon>
        <taxon>Argynnini</taxon>
        <taxon>Brenthis</taxon>
    </lineage>
</organism>
<evidence type="ECO:0000313" key="2">
    <source>
        <dbReference type="Proteomes" id="UP000838878"/>
    </source>
</evidence>
<keyword evidence="2" id="KW-1185">Reference proteome</keyword>
<protein>
    <submittedName>
        <fullName evidence="1">Uncharacterized protein</fullName>
    </submittedName>
</protein>
<dbReference type="AlphaFoldDB" id="A0A8J9V5I4"/>
<dbReference type="OrthoDB" id="6776070at2759"/>
<feature type="non-terminal residue" evidence="1">
    <location>
        <position position="134"/>
    </location>
</feature>
<dbReference type="Proteomes" id="UP000838878">
    <property type="component" value="Chromosome 5"/>
</dbReference>
<dbReference type="EMBL" id="OV170225">
    <property type="protein sequence ID" value="CAH0725627.1"/>
    <property type="molecule type" value="Genomic_DNA"/>
</dbReference>
<accession>A0A8J9V5I4</accession>
<proteinExistence type="predicted"/>
<sequence>MKEAMSSLHEVLNKPQVVEDDFDRYGKILANKLRKLSESESLKIIYEIDGYSARPSPIYTSCSEPTQRLQLSHPNTSPTYYVRPGSSCTSYSEPDMSATRSSSAVFNTNTIQILSNEIVSPLTDDILGQAFHQA</sequence>
<evidence type="ECO:0000313" key="1">
    <source>
        <dbReference type="EMBL" id="CAH0725627.1"/>
    </source>
</evidence>
<reference evidence="1" key="1">
    <citation type="submission" date="2021-12" db="EMBL/GenBank/DDBJ databases">
        <authorList>
            <person name="Martin H S."/>
        </authorList>
    </citation>
    <scope>NUCLEOTIDE SEQUENCE</scope>
</reference>